<evidence type="ECO:0000256" key="7">
    <source>
        <dbReference type="ARBA" id="ARBA00023186"/>
    </source>
</evidence>
<protein>
    <submittedName>
        <fullName evidence="10">Cytochrome c oxidase copper chaperone, related</fullName>
    </submittedName>
</protein>
<dbReference type="GO" id="GO:0005758">
    <property type="term" value="C:mitochondrial intermembrane space"/>
    <property type="evidence" value="ECO:0007669"/>
    <property type="project" value="UniProtKB-SubCell"/>
</dbReference>
<evidence type="ECO:0000313" key="10">
    <source>
        <dbReference type="EMBL" id="CBZ51883.1"/>
    </source>
</evidence>
<gene>
    <name evidence="11" type="ORF">BN1204_016750</name>
    <name evidence="10" type="ORF">NCLIV_016750</name>
</gene>
<dbReference type="PANTHER" id="PTHR16719">
    <property type="entry name" value="CYTOCHROME C OXIDASE COPPER CHAPERONE"/>
    <property type="match status" value="1"/>
</dbReference>
<evidence type="ECO:0000313" key="11">
    <source>
        <dbReference type="EMBL" id="CEL65843.1"/>
    </source>
</evidence>
<dbReference type="GO" id="GO:0005507">
    <property type="term" value="F:copper ion binding"/>
    <property type="evidence" value="ECO:0007669"/>
    <property type="project" value="InterPro"/>
</dbReference>
<keyword evidence="12" id="KW-1185">Reference proteome</keyword>
<dbReference type="InParanoid" id="F0VDU0"/>
<evidence type="ECO:0000256" key="3">
    <source>
        <dbReference type="ARBA" id="ARBA00022723"/>
    </source>
</evidence>
<dbReference type="GeneID" id="13444514"/>
<dbReference type="PROSITE" id="PS51808">
    <property type="entry name" value="CHCH"/>
    <property type="match status" value="1"/>
</dbReference>
<dbReference type="Pfam" id="PF05051">
    <property type="entry name" value="COX17"/>
    <property type="match status" value="1"/>
</dbReference>
<keyword evidence="6" id="KW-1015">Disulfide bond</keyword>
<evidence type="ECO:0000256" key="6">
    <source>
        <dbReference type="ARBA" id="ARBA00023157"/>
    </source>
</evidence>
<dbReference type="GO" id="GO:0016531">
    <property type="term" value="F:copper chaperone activity"/>
    <property type="evidence" value="ECO:0007669"/>
    <property type="project" value="InterPro"/>
</dbReference>
<feature type="compositionally biased region" description="Low complexity" evidence="9">
    <location>
        <begin position="1"/>
        <end position="15"/>
    </location>
</feature>
<dbReference type="Proteomes" id="UP000007494">
    <property type="component" value="Chromosome VI"/>
</dbReference>
<accession>F0VDU0</accession>
<dbReference type="VEuPathDB" id="ToxoDB:NCLIV_016750"/>
<reference evidence="10" key="2">
    <citation type="submission" date="2011-03" db="EMBL/GenBank/DDBJ databases">
        <title>Comparative genomics and transcriptomics of Neospora caninum and Toxoplasma gondii.</title>
        <authorList>
            <person name="Reid A.J."/>
            <person name="Sohal A."/>
            <person name="Harris D."/>
            <person name="Quail M."/>
            <person name="Sanders M."/>
            <person name="Berriman M."/>
            <person name="Wastling J.M."/>
            <person name="Pain A."/>
        </authorList>
    </citation>
    <scope>NUCLEOTIDE SEQUENCE</scope>
    <source>
        <strain evidence="10">Liverpool</strain>
    </source>
</reference>
<evidence type="ECO:0000256" key="4">
    <source>
        <dbReference type="ARBA" id="ARBA00023008"/>
    </source>
</evidence>
<dbReference type="InterPro" id="IPR007745">
    <property type="entry name" value="Cyt_c_oxidase_Cu-chaperone"/>
</dbReference>
<dbReference type="OMA" id="QAHLTCM"/>
<dbReference type="SUPFAM" id="SSF47072">
    <property type="entry name" value="Cysteine alpha-hairpin motif"/>
    <property type="match status" value="1"/>
</dbReference>
<evidence type="ECO:0000256" key="2">
    <source>
        <dbReference type="ARBA" id="ARBA00009241"/>
    </source>
</evidence>
<dbReference type="OrthoDB" id="1915887at2759"/>
<reference evidence="11" key="4">
    <citation type="journal article" date="2015" name="PLoS ONE">
        <title>Comprehensive Evaluation of Toxoplasma gondii VEG and Neospora caninum LIV Genomes with Tachyzoite Stage Transcriptome and Proteome Defines Novel Transcript Features.</title>
        <authorList>
            <person name="Ramaprasad A."/>
            <person name="Mourier T."/>
            <person name="Naeem R."/>
            <person name="Malas T.B."/>
            <person name="Moussa E."/>
            <person name="Panigrahi A."/>
            <person name="Vermont S.J."/>
            <person name="Otto T.D."/>
            <person name="Wastling J."/>
            <person name="Pain A."/>
        </authorList>
    </citation>
    <scope>NUCLEOTIDE SEQUENCE</scope>
    <source>
        <strain evidence="11">Liverpool</strain>
    </source>
</reference>
<evidence type="ECO:0000256" key="9">
    <source>
        <dbReference type="SAM" id="MobiDB-lite"/>
    </source>
</evidence>
<organism evidence="10 12">
    <name type="scientific">Neospora caninum (strain Liverpool)</name>
    <dbReference type="NCBI Taxonomy" id="572307"/>
    <lineage>
        <taxon>Eukaryota</taxon>
        <taxon>Sar</taxon>
        <taxon>Alveolata</taxon>
        <taxon>Apicomplexa</taxon>
        <taxon>Conoidasida</taxon>
        <taxon>Coccidia</taxon>
        <taxon>Eucoccidiorida</taxon>
        <taxon>Eimeriorina</taxon>
        <taxon>Sarcocystidae</taxon>
        <taxon>Neospora</taxon>
    </lineage>
</organism>
<evidence type="ECO:0000256" key="5">
    <source>
        <dbReference type="ARBA" id="ARBA00023128"/>
    </source>
</evidence>
<evidence type="ECO:0000256" key="8">
    <source>
        <dbReference type="PIRSR" id="PIRSR607745-1"/>
    </source>
</evidence>
<sequence>MGTLASTPASTTSAAVPDGTASSCSSRVNSAGKRICCVCQETKSARDECILLNGEERCRNFIEAHNQCLRSEGFDVQ</sequence>
<name>F0VDU0_NEOCL</name>
<reference evidence="10" key="1">
    <citation type="submission" date="2011-02" db="EMBL/GenBank/DDBJ databases">
        <authorList>
            <person name="Aslett M."/>
        </authorList>
    </citation>
    <scope>NUCLEOTIDE SEQUENCE</scope>
    <source>
        <strain evidence="10">Liverpool</strain>
    </source>
</reference>
<keyword evidence="7" id="KW-0143">Chaperone</keyword>
<keyword evidence="3 8" id="KW-0479">Metal-binding</keyword>
<comment type="similarity">
    <text evidence="2">Belongs to the COX17 family.</text>
</comment>
<dbReference type="EMBL" id="FR823387">
    <property type="protein sequence ID" value="CBZ51883.1"/>
    <property type="molecule type" value="Genomic_DNA"/>
</dbReference>
<dbReference type="EMBL" id="LN714480">
    <property type="protein sequence ID" value="CEL65843.1"/>
    <property type="molecule type" value="Genomic_DNA"/>
</dbReference>
<dbReference type="RefSeq" id="XP_003881916.1">
    <property type="nucleotide sequence ID" value="XM_003881867.1"/>
</dbReference>
<comment type="subcellular location">
    <subcellularLocation>
        <location evidence="1">Mitochondrion intermembrane space</location>
    </subcellularLocation>
</comment>
<evidence type="ECO:0000256" key="1">
    <source>
        <dbReference type="ARBA" id="ARBA00004569"/>
    </source>
</evidence>
<evidence type="ECO:0000313" key="12">
    <source>
        <dbReference type="Proteomes" id="UP000007494"/>
    </source>
</evidence>
<proteinExistence type="inferred from homology"/>
<feature type="binding site" evidence="8">
    <location>
        <position position="36"/>
    </location>
    <ligand>
        <name>Cu cation</name>
        <dbReference type="ChEBI" id="CHEBI:23378"/>
    </ligand>
</feature>
<keyword evidence="4 8" id="KW-0186">Copper</keyword>
<dbReference type="Gene3D" id="1.10.287.1130">
    <property type="entry name" value="CytochromE C oxidase copper chaperone"/>
    <property type="match status" value="1"/>
</dbReference>
<reference evidence="12" key="3">
    <citation type="journal article" date="2012" name="PLoS Pathog.">
        <title>Comparative genomics of the apicomplexan parasites Toxoplasma gondii and Neospora caninum: Coccidia differing in host range and transmission strategy.</title>
        <authorList>
            <person name="Reid A.J."/>
            <person name="Vermont S.J."/>
            <person name="Cotton J.A."/>
            <person name="Harris D."/>
            <person name="Hill-Cawthorne G.A."/>
            <person name="Konen-Waisman S."/>
            <person name="Latham S.M."/>
            <person name="Mourier T."/>
            <person name="Norton R."/>
            <person name="Quail M.A."/>
            <person name="Sanders M."/>
            <person name="Shanmugam D."/>
            <person name="Sohal A."/>
            <person name="Wasmuth J.D."/>
            <person name="Brunk B."/>
            <person name="Grigg M.E."/>
            <person name="Howard J.C."/>
            <person name="Parkinson J."/>
            <person name="Roos D.S."/>
            <person name="Trees A.J."/>
            <person name="Berriman M."/>
            <person name="Pain A."/>
            <person name="Wastling J.M."/>
        </authorList>
    </citation>
    <scope>NUCLEOTIDE SEQUENCE [LARGE SCALE GENOMIC DNA]</scope>
    <source>
        <strain evidence="12">Liverpool</strain>
    </source>
</reference>
<dbReference type="FunCoup" id="F0VDU0">
    <property type="interactions" value="97"/>
</dbReference>
<dbReference type="InterPro" id="IPR009069">
    <property type="entry name" value="Cys_alpha_HP_mot_SF"/>
</dbReference>
<feature type="compositionally biased region" description="Polar residues" evidence="9">
    <location>
        <begin position="20"/>
        <end position="29"/>
    </location>
</feature>
<dbReference type="AlphaFoldDB" id="F0VDU0"/>
<dbReference type="eggNOG" id="KOG3496">
    <property type="taxonomic scope" value="Eukaryota"/>
</dbReference>
<feature type="region of interest" description="Disordered" evidence="9">
    <location>
        <begin position="1"/>
        <end position="30"/>
    </location>
</feature>
<keyword evidence="5" id="KW-0496">Mitochondrion</keyword>
<feature type="binding site" evidence="8">
    <location>
        <position position="37"/>
    </location>
    <ligand>
        <name>Cu cation</name>
        <dbReference type="ChEBI" id="CHEBI:23378"/>
    </ligand>
</feature>
<dbReference type="PANTHER" id="PTHR16719:SF0">
    <property type="entry name" value="CYTOCHROME C OXIDASE COPPER CHAPERONE"/>
    <property type="match status" value="1"/>
</dbReference>